<dbReference type="Gene3D" id="3.40.50.150">
    <property type="entry name" value="Vaccinia Virus protein VP39"/>
    <property type="match status" value="1"/>
</dbReference>
<comment type="subcellular location">
    <subcellularLocation>
        <location evidence="10">Cytoplasm</location>
    </subcellularLocation>
    <subcellularLocation>
        <location evidence="10">Mitochondrion intermembrane space</location>
    </subcellularLocation>
</comment>
<feature type="binding site" evidence="10">
    <location>
        <position position="255"/>
    </location>
    <ligand>
        <name>[2Fe-2S] cluster</name>
        <dbReference type="ChEBI" id="CHEBI:190135"/>
    </ligand>
</feature>
<evidence type="ECO:0000256" key="2">
    <source>
        <dbReference type="ARBA" id="ARBA00008169"/>
    </source>
</evidence>
<keyword evidence="14" id="KW-1185">Reference proteome</keyword>
<keyword evidence="7 10" id="KW-0408">Iron</keyword>
<feature type="binding site" evidence="10">
    <location>
        <position position="257"/>
    </location>
    <ligand>
        <name>[2Fe-2S] cluster</name>
        <dbReference type="ChEBI" id="CHEBI:190135"/>
    </ligand>
</feature>
<dbReference type="PANTHER" id="PTHR13273">
    <property type="entry name" value="ANAMORSIN"/>
    <property type="match status" value="1"/>
</dbReference>
<keyword evidence="8 10" id="KW-0411">Iron-sulfur</keyword>
<reference evidence="13" key="1">
    <citation type="journal article" date="2023" name="Mol. Biol. Evol.">
        <title>Third-Generation Sequencing Reveals the Adaptive Role of the Epigenome in Three Deep-Sea Polychaetes.</title>
        <authorList>
            <person name="Perez M."/>
            <person name="Aroh O."/>
            <person name="Sun Y."/>
            <person name="Lan Y."/>
            <person name="Juniper S.K."/>
            <person name="Young C.R."/>
            <person name="Angers B."/>
            <person name="Qian P.Y."/>
        </authorList>
    </citation>
    <scope>NUCLEOTIDE SEQUENCE</scope>
    <source>
        <strain evidence="13">P08H-3</strain>
    </source>
</reference>
<comment type="domain">
    <text evidence="10">The N-terminal domain has structural similarity with S-adenosyl-L-methionine-dependent methyltransferases, but does not bind S-adenosyl-L-methionine. It is required for correct assembly of the 2 Fe-S clusters.</text>
</comment>
<dbReference type="CDD" id="cd02440">
    <property type="entry name" value="AdoMet_MTases"/>
    <property type="match status" value="1"/>
</dbReference>
<evidence type="ECO:0000256" key="1">
    <source>
        <dbReference type="ARBA" id="ARBA00001966"/>
    </source>
</evidence>
<keyword evidence="5 10" id="KW-0001">2Fe-2S</keyword>
<proteinExistence type="inferred from homology"/>
<feature type="binding site" evidence="10">
    <location>
        <position position="239"/>
    </location>
    <ligand>
        <name>[2Fe-2S] cluster</name>
        <dbReference type="ChEBI" id="CHEBI:190135"/>
    </ligand>
</feature>
<keyword evidence="3 10" id="KW-0004">4Fe-4S</keyword>
<evidence type="ECO:0000256" key="3">
    <source>
        <dbReference type="ARBA" id="ARBA00022485"/>
    </source>
</evidence>
<feature type="region of interest" description="Fe-S binding site B" evidence="10">
    <location>
        <begin position="277"/>
        <end position="291"/>
    </location>
</feature>
<feature type="domain" description="Anamorsin C-terminal" evidence="11">
    <location>
        <begin position="272"/>
        <end position="307"/>
    </location>
</feature>
<comment type="caution">
    <text evidence="10">Lacks conserved residue(s) required for the propagation of feature annotation.</text>
</comment>
<comment type="function">
    <text evidence="10">Component of the cytosolic iron-sulfur (Fe-S) protein assembly (CIA) machinery. Required for the maturation of extramitochondrial Fe-S proteins. Part of an electron transfer chain functioning in an early step of cytosolic Fe-S biogenesis, facilitating the de novo assembly of a [4Fe-4S] cluster on the cytosolic Fe-S scaffold complex. Electrons are transferred from NADPH via a FAD- and FMN-containing diflavin oxidoreductase. Together with the diflavin oxidoreductase, also required for the assembly of the diferric tyrosyl radical cofactor of ribonucleotide reductase (RNR), probably by providing electrons for reduction during radical cofactor maturation in the catalytic small subunit.</text>
</comment>
<gene>
    <name evidence="13" type="ORF">LSH36_390g00004</name>
</gene>
<name>A0AAD9MZ30_9ANNE</name>
<evidence type="ECO:0000259" key="11">
    <source>
        <dbReference type="Pfam" id="PF05093"/>
    </source>
</evidence>
<evidence type="ECO:0000256" key="7">
    <source>
        <dbReference type="ARBA" id="ARBA00023004"/>
    </source>
</evidence>
<dbReference type="AlphaFoldDB" id="A0AAD9MZ30"/>
<protein>
    <recommendedName>
        <fullName evidence="10">Anamorsin homolog</fullName>
    </recommendedName>
    <alternativeName>
        <fullName evidence="10">Fe-S cluster assembly protein DRE2 homolog</fullName>
    </alternativeName>
</protein>
<comment type="subunit">
    <text evidence="10">Monomer.</text>
</comment>
<feature type="binding site" evidence="10">
    <location>
        <position position="291"/>
    </location>
    <ligand>
        <name>[4Fe-4S] cluster</name>
        <dbReference type="ChEBI" id="CHEBI:49883"/>
    </ligand>
</feature>
<comment type="cofactor">
    <cofactor evidence="1 10">
        <name>[4Fe-4S] cluster</name>
        <dbReference type="ChEBI" id="CHEBI:49883"/>
    </cofactor>
</comment>
<evidence type="ECO:0000256" key="5">
    <source>
        <dbReference type="ARBA" id="ARBA00022714"/>
    </source>
</evidence>
<feature type="binding site" evidence="10">
    <location>
        <position position="288"/>
    </location>
    <ligand>
        <name>[4Fe-4S] cluster</name>
        <dbReference type="ChEBI" id="CHEBI:49883"/>
    </ligand>
</feature>
<keyword evidence="6 10" id="KW-0479">Metal-binding</keyword>
<sequence>MISATMLESLPLSAGDKVLILTTSDTHPESMKSIVEVLSQQISQSGKINVEHVDRLLMAEFSAGTFDVILFGIIPPFTSCQSSAMLAELARVLKPGGKIITQEPVNNEHSELRSRDKLVTDLKLSGFIDVKAVASMPVSNEDAELIKRRHHVESIDVVRVQAKKPQYEVGSSAKLNFSAPKSEIVSEKSTTVWSLTANDMLDDDDAELIDDDELLDESDLNRLDTGHKGGCGGNCSGNCKKEKPKPKKKKACKNCTCGLADENDDAQPKEKTPESACGNCYLGDAFRCATCPYLGMPAFKPGEKIELPATRLTADQ</sequence>
<comment type="domain">
    <text evidence="10">The C-terminal domain binds 2 Fe-S clusters but is otherwise mostly in an intrinsically disordered conformation.</text>
</comment>
<comment type="cofactor">
    <cofactor evidence="10">
        <name>[2Fe-2S] cluster</name>
        <dbReference type="ChEBI" id="CHEBI:190135"/>
    </cofactor>
</comment>
<dbReference type="InterPro" id="IPR049011">
    <property type="entry name" value="Anamorsin_N_metazoan"/>
</dbReference>
<evidence type="ECO:0000259" key="12">
    <source>
        <dbReference type="Pfam" id="PF20922"/>
    </source>
</evidence>
<comment type="domain">
    <text evidence="10">The twin Cx2C motifs are involved in the recognition by the mitochondrial MIA40-ERV1 disulfide relay system. The formation of 2 disulfide bonds in the Cx2C motifs through dithiol/disulfide exchange reactions effectively traps the protein in the mitochondrial intermembrane space.</text>
</comment>
<evidence type="ECO:0000256" key="10">
    <source>
        <dbReference type="HAMAP-Rule" id="MF_03115"/>
    </source>
</evidence>
<dbReference type="HAMAP" id="MF_03115">
    <property type="entry name" value="Anamorsin"/>
    <property type="match status" value="1"/>
</dbReference>
<feature type="short sequence motif" description="Cx2C motif 1" evidence="10">
    <location>
        <begin position="277"/>
        <end position="280"/>
    </location>
</feature>
<accession>A0AAD9MZ30</accession>
<keyword evidence="9 10" id="KW-0496">Mitochondrion</keyword>
<dbReference type="PANTHER" id="PTHR13273:SF14">
    <property type="entry name" value="ANAMORSIN"/>
    <property type="match status" value="1"/>
</dbReference>
<evidence type="ECO:0000313" key="14">
    <source>
        <dbReference type="Proteomes" id="UP001208570"/>
    </source>
</evidence>
<feature type="binding site" evidence="10">
    <location>
        <position position="280"/>
    </location>
    <ligand>
        <name>[4Fe-4S] cluster</name>
        <dbReference type="ChEBI" id="CHEBI:49883"/>
    </ligand>
</feature>
<comment type="caution">
    <text evidence="13">The sequence shown here is derived from an EMBL/GenBank/DDBJ whole genome shotgun (WGS) entry which is preliminary data.</text>
</comment>
<dbReference type="EMBL" id="JAODUP010000390">
    <property type="protein sequence ID" value="KAK2150760.1"/>
    <property type="molecule type" value="Genomic_DNA"/>
</dbReference>
<evidence type="ECO:0000256" key="9">
    <source>
        <dbReference type="ARBA" id="ARBA00023128"/>
    </source>
</evidence>
<dbReference type="GO" id="GO:0005758">
    <property type="term" value="C:mitochondrial intermembrane space"/>
    <property type="evidence" value="ECO:0007669"/>
    <property type="project" value="UniProtKB-SubCell"/>
</dbReference>
<dbReference type="InterPro" id="IPR029063">
    <property type="entry name" value="SAM-dependent_MTases_sf"/>
</dbReference>
<dbReference type="GO" id="GO:0051537">
    <property type="term" value="F:2 iron, 2 sulfur cluster binding"/>
    <property type="evidence" value="ECO:0007669"/>
    <property type="project" value="UniProtKB-UniRule"/>
</dbReference>
<feature type="short sequence motif" description="Cx2C motif 2" evidence="10">
    <location>
        <begin position="288"/>
        <end position="291"/>
    </location>
</feature>
<dbReference type="Proteomes" id="UP001208570">
    <property type="component" value="Unassembled WGS sequence"/>
</dbReference>
<keyword evidence="4 10" id="KW-0963">Cytoplasm</keyword>
<dbReference type="InterPro" id="IPR046408">
    <property type="entry name" value="CIAPIN1"/>
</dbReference>
<dbReference type="GO" id="GO:0009055">
    <property type="term" value="F:electron transfer activity"/>
    <property type="evidence" value="ECO:0007669"/>
    <property type="project" value="UniProtKB-UniRule"/>
</dbReference>
<evidence type="ECO:0000256" key="4">
    <source>
        <dbReference type="ARBA" id="ARBA00022490"/>
    </source>
</evidence>
<feature type="binding site" evidence="10">
    <location>
        <position position="277"/>
    </location>
    <ligand>
        <name>[4Fe-4S] cluster</name>
        <dbReference type="ChEBI" id="CHEBI:49883"/>
    </ligand>
</feature>
<dbReference type="InterPro" id="IPR007785">
    <property type="entry name" value="Anamorsin"/>
</dbReference>
<dbReference type="Pfam" id="PF20922">
    <property type="entry name" value="Anamorsin_N"/>
    <property type="match status" value="1"/>
</dbReference>
<dbReference type="GO" id="GO:0046872">
    <property type="term" value="F:metal ion binding"/>
    <property type="evidence" value="ECO:0007669"/>
    <property type="project" value="UniProtKB-KW"/>
</dbReference>
<dbReference type="GO" id="GO:0051539">
    <property type="term" value="F:4 iron, 4 sulfur cluster binding"/>
    <property type="evidence" value="ECO:0007669"/>
    <property type="project" value="UniProtKB-KW"/>
</dbReference>
<dbReference type="GO" id="GO:0016226">
    <property type="term" value="P:iron-sulfur cluster assembly"/>
    <property type="evidence" value="ECO:0007669"/>
    <property type="project" value="UniProtKB-UniRule"/>
</dbReference>
<feature type="binding site" evidence="10">
    <location>
        <position position="252"/>
    </location>
    <ligand>
        <name>[2Fe-2S] cluster</name>
        <dbReference type="ChEBI" id="CHEBI:190135"/>
    </ligand>
</feature>
<organism evidence="13 14">
    <name type="scientific">Paralvinella palmiformis</name>
    <dbReference type="NCBI Taxonomy" id="53620"/>
    <lineage>
        <taxon>Eukaryota</taxon>
        <taxon>Metazoa</taxon>
        <taxon>Spiralia</taxon>
        <taxon>Lophotrochozoa</taxon>
        <taxon>Annelida</taxon>
        <taxon>Polychaeta</taxon>
        <taxon>Sedentaria</taxon>
        <taxon>Canalipalpata</taxon>
        <taxon>Terebellida</taxon>
        <taxon>Terebelliformia</taxon>
        <taxon>Alvinellidae</taxon>
        <taxon>Paralvinella</taxon>
    </lineage>
</organism>
<dbReference type="Pfam" id="PF05093">
    <property type="entry name" value="CIAPIN1"/>
    <property type="match status" value="1"/>
</dbReference>
<evidence type="ECO:0000256" key="8">
    <source>
        <dbReference type="ARBA" id="ARBA00023014"/>
    </source>
</evidence>
<dbReference type="SUPFAM" id="SSF53335">
    <property type="entry name" value="S-adenosyl-L-methionine-dependent methyltransferases"/>
    <property type="match status" value="1"/>
</dbReference>
<feature type="domain" description="Anamorsin N-terminal" evidence="12">
    <location>
        <begin position="15"/>
        <end position="172"/>
    </location>
</feature>
<comment type="similarity">
    <text evidence="2 10">Belongs to the anamorsin family.</text>
</comment>
<evidence type="ECO:0000313" key="13">
    <source>
        <dbReference type="EMBL" id="KAK2150760.1"/>
    </source>
</evidence>
<evidence type="ECO:0000256" key="6">
    <source>
        <dbReference type="ARBA" id="ARBA00022723"/>
    </source>
</evidence>